<feature type="transmembrane region" description="Helical" evidence="1">
    <location>
        <begin position="92"/>
        <end position="110"/>
    </location>
</feature>
<keyword evidence="1" id="KW-1133">Transmembrane helix</keyword>
<feature type="transmembrane region" description="Helical" evidence="1">
    <location>
        <begin position="37"/>
        <end position="59"/>
    </location>
</feature>
<evidence type="ECO:0000313" key="3">
    <source>
        <dbReference type="EMBL" id="SBV94910.1"/>
    </source>
</evidence>
<evidence type="ECO:0000256" key="1">
    <source>
        <dbReference type="SAM" id="Phobius"/>
    </source>
</evidence>
<proteinExistence type="predicted"/>
<dbReference type="EMBL" id="FLUQ01000001">
    <property type="protein sequence ID" value="SBV94910.1"/>
    <property type="molecule type" value="Genomic_DNA"/>
</dbReference>
<dbReference type="CDD" id="cd01949">
    <property type="entry name" value="GGDEF"/>
    <property type="match status" value="1"/>
</dbReference>
<dbReference type="GO" id="GO:1902201">
    <property type="term" value="P:negative regulation of bacterial-type flagellum-dependent cell motility"/>
    <property type="evidence" value="ECO:0007669"/>
    <property type="project" value="TreeGrafter"/>
</dbReference>
<dbReference type="GO" id="GO:0005886">
    <property type="term" value="C:plasma membrane"/>
    <property type="evidence" value="ECO:0007669"/>
    <property type="project" value="TreeGrafter"/>
</dbReference>
<dbReference type="GO" id="GO:0043709">
    <property type="term" value="P:cell adhesion involved in single-species biofilm formation"/>
    <property type="evidence" value="ECO:0007669"/>
    <property type="project" value="TreeGrafter"/>
</dbReference>
<dbReference type="Pfam" id="PF20966">
    <property type="entry name" value="MASE6"/>
    <property type="match status" value="1"/>
</dbReference>
<dbReference type="PANTHER" id="PTHR45138">
    <property type="entry name" value="REGULATORY COMPONENTS OF SENSORY TRANSDUCTION SYSTEM"/>
    <property type="match status" value="1"/>
</dbReference>
<dbReference type="GO" id="GO:0052621">
    <property type="term" value="F:diguanylate cyclase activity"/>
    <property type="evidence" value="ECO:0007669"/>
    <property type="project" value="TreeGrafter"/>
</dbReference>
<gene>
    <name evidence="3" type="ORF">KL86DPRO_10779</name>
</gene>
<protein>
    <submittedName>
        <fullName evidence="3">Putative Diguanylate cyclase domain protein</fullName>
    </submittedName>
</protein>
<dbReference type="InterPro" id="IPR043128">
    <property type="entry name" value="Rev_trsase/Diguanyl_cyclase"/>
</dbReference>
<dbReference type="NCBIfam" id="TIGR00254">
    <property type="entry name" value="GGDEF"/>
    <property type="match status" value="1"/>
</dbReference>
<dbReference type="InterPro" id="IPR050469">
    <property type="entry name" value="Diguanylate_Cyclase"/>
</dbReference>
<dbReference type="Gene3D" id="3.30.70.270">
    <property type="match status" value="1"/>
</dbReference>
<feature type="transmembrane region" description="Helical" evidence="1">
    <location>
        <begin position="140"/>
        <end position="159"/>
    </location>
</feature>
<dbReference type="AlphaFoldDB" id="A0A212J638"/>
<dbReference type="FunFam" id="3.30.70.270:FF:000001">
    <property type="entry name" value="Diguanylate cyclase domain protein"/>
    <property type="match status" value="1"/>
</dbReference>
<name>A0A212J638_9DELT</name>
<keyword evidence="1" id="KW-0472">Membrane</keyword>
<evidence type="ECO:0000259" key="2">
    <source>
        <dbReference type="PROSITE" id="PS50887"/>
    </source>
</evidence>
<accession>A0A212J638</accession>
<dbReference type="InterPro" id="IPR048435">
    <property type="entry name" value="MASE6"/>
</dbReference>
<feature type="transmembrane region" description="Helical" evidence="1">
    <location>
        <begin position="171"/>
        <end position="190"/>
    </location>
</feature>
<feature type="transmembrane region" description="Helical" evidence="1">
    <location>
        <begin position="116"/>
        <end position="133"/>
    </location>
</feature>
<dbReference type="SUPFAM" id="SSF55073">
    <property type="entry name" value="Nucleotide cyclase"/>
    <property type="match status" value="1"/>
</dbReference>
<feature type="domain" description="GGDEF" evidence="2">
    <location>
        <begin position="239"/>
        <end position="368"/>
    </location>
</feature>
<organism evidence="3">
    <name type="scientific">uncultured delta proteobacterium</name>
    <dbReference type="NCBI Taxonomy" id="34034"/>
    <lineage>
        <taxon>Bacteria</taxon>
        <taxon>Deltaproteobacteria</taxon>
        <taxon>environmental samples</taxon>
    </lineage>
</organism>
<dbReference type="InterPro" id="IPR000160">
    <property type="entry name" value="GGDEF_dom"/>
</dbReference>
<dbReference type="SMART" id="SM00267">
    <property type="entry name" value="GGDEF"/>
    <property type="match status" value="1"/>
</dbReference>
<keyword evidence="1" id="KW-0812">Transmembrane</keyword>
<dbReference type="PROSITE" id="PS50887">
    <property type="entry name" value="GGDEF"/>
    <property type="match status" value="1"/>
</dbReference>
<feature type="transmembrane region" description="Helical" evidence="1">
    <location>
        <begin position="65"/>
        <end position="85"/>
    </location>
</feature>
<dbReference type="Pfam" id="PF00990">
    <property type="entry name" value="GGDEF"/>
    <property type="match status" value="1"/>
</dbReference>
<dbReference type="PANTHER" id="PTHR45138:SF9">
    <property type="entry name" value="DIGUANYLATE CYCLASE DGCM-RELATED"/>
    <property type="match status" value="1"/>
</dbReference>
<reference evidence="3" key="1">
    <citation type="submission" date="2016-04" db="EMBL/GenBank/DDBJ databases">
        <authorList>
            <person name="Evans L.H."/>
            <person name="Alamgir A."/>
            <person name="Owens N."/>
            <person name="Weber N.D."/>
            <person name="Virtaneva K."/>
            <person name="Barbian K."/>
            <person name="Babar A."/>
            <person name="Rosenke K."/>
        </authorList>
    </citation>
    <scope>NUCLEOTIDE SEQUENCE</scope>
    <source>
        <strain evidence="3">86</strain>
    </source>
</reference>
<dbReference type="InterPro" id="IPR029787">
    <property type="entry name" value="Nucleotide_cyclase"/>
</dbReference>
<sequence>MQVTTEIFRKIFGKSRRSDFFGDFQDIAFAEDRFRRAVGYALCYVVFGLISLSMLLNWYEGNINMVFVLGGVLLGVACAFAWLWIDENAVYGPLYIILGTLGVLGIYLLLNRDTPNGSLFWFLLFPPMVMLCLGLRQGTVAFVVFYVFVLLVMVTPLHSHLTDPLAWTARVRFVAAMMGAFVFAWSAEFLRYQTQYALGRTMIRLEQDSLTDPLTGLGNRRDFYNHCRWIAAGSSGKFPVISLAIVDIDHFKRINDTHGHEVGDKVLRHVAEVLGAQTRASDKLYRWGGEEFLVLMPRTAAREARLALERMRRTVEKTPFQEGCLEIPFTVSIGLYSGIMRPDVTGQIAKADQNLYAAKASGRNKVVG</sequence>